<dbReference type="NCBIfam" id="TIGR04183">
    <property type="entry name" value="Por_Secre_tail"/>
    <property type="match status" value="1"/>
</dbReference>
<dbReference type="InterPro" id="IPR017853">
    <property type="entry name" value="GH"/>
</dbReference>
<evidence type="ECO:0000259" key="2">
    <source>
        <dbReference type="Pfam" id="PF18206"/>
    </source>
</evidence>
<dbReference type="Gene3D" id="2.60.120.1200">
    <property type="match status" value="1"/>
</dbReference>
<dbReference type="CDD" id="cd21510">
    <property type="entry name" value="agarase_cat"/>
    <property type="match status" value="1"/>
</dbReference>
<evidence type="ECO:0000259" key="1">
    <source>
        <dbReference type="Pfam" id="PF18040"/>
    </source>
</evidence>
<feature type="domain" description="Beta-porphyranase A C-terminal" evidence="1">
    <location>
        <begin position="537"/>
        <end position="630"/>
    </location>
</feature>
<dbReference type="Proteomes" id="UP000256779">
    <property type="component" value="Unassembled WGS sequence"/>
</dbReference>
<dbReference type="Gene3D" id="3.20.20.80">
    <property type="entry name" value="Glycosidases"/>
    <property type="match status" value="1"/>
</dbReference>
<gene>
    <name evidence="4" type="ORF">C7460_106138</name>
</gene>
<dbReference type="EMBL" id="QREG01000006">
    <property type="protein sequence ID" value="REE00199.1"/>
    <property type="molecule type" value="Genomic_DNA"/>
</dbReference>
<protein>
    <submittedName>
        <fullName evidence="4">Agarase</fullName>
    </submittedName>
</protein>
<dbReference type="Pfam" id="PF18040">
    <property type="entry name" value="BPA_C"/>
    <property type="match status" value="1"/>
</dbReference>
<dbReference type="InterPro" id="IPR041224">
    <property type="entry name" value="BPA_C"/>
</dbReference>
<keyword evidence="5" id="KW-1185">Reference proteome</keyword>
<dbReference type="InterPro" id="IPR026444">
    <property type="entry name" value="Secre_tail"/>
</dbReference>
<evidence type="ECO:0000313" key="5">
    <source>
        <dbReference type="Proteomes" id="UP000256779"/>
    </source>
</evidence>
<organism evidence="4 5">
    <name type="scientific">Marinoscillum furvescens DSM 4134</name>
    <dbReference type="NCBI Taxonomy" id="1122208"/>
    <lineage>
        <taxon>Bacteria</taxon>
        <taxon>Pseudomonadati</taxon>
        <taxon>Bacteroidota</taxon>
        <taxon>Cytophagia</taxon>
        <taxon>Cytophagales</taxon>
        <taxon>Reichenbachiellaceae</taxon>
        <taxon>Marinoscillum</taxon>
    </lineage>
</organism>
<evidence type="ECO:0000313" key="4">
    <source>
        <dbReference type="EMBL" id="REE00199.1"/>
    </source>
</evidence>
<reference evidence="4 5" key="1">
    <citation type="submission" date="2018-07" db="EMBL/GenBank/DDBJ databases">
        <title>Genomic Encyclopedia of Type Strains, Phase IV (KMG-IV): sequencing the most valuable type-strain genomes for metagenomic binning, comparative biology and taxonomic classification.</title>
        <authorList>
            <person name="Goeker M."/>
        </authorList>
    </citation>
    <scope>NUCLEOTIDE SEQUENCE [LARGE SCALE GENOMIC DNA]</scope>
    <source>
        <strain evidence="4 5">DSM 4134</strain>
    </source>
</reference>
<dbReference type="InterPro" id="IPR040527">
    <property type="entry name" value="Beta-sand_Porphyrn"/>
</dbReference>
<accession>A0A3D9L418</accession>
<proteinExistence type="predicted"/>
<feature type="domain" description="Secretion system C-terminal sorting" evidence="3">
    <location>
        <begin position="661"/>
        <end position="716"/>
    </location>
</feature>
<dbReference type="Pfam" id="PF18962">
    <property type="entry name" value="Por_Secre_tail"/>
    <property type="match status" value="1"/>
</dbReference>
<dbReference type="AlphaFoldDB" id="A0A3D9L418"/>
<comment type="caution">
    <text evidence="4">The sequence shown here is derived from an EMBL/GenBank/DDBJ whole genome shotgun (WGS) entry which is preliminary data.</text>
</comment>
<dbReference type="Pfam" id="PF18206">
    <property type="entry name" value="Porphyrn_cat_1"/>
    <property type="match status" value="1"/>
</dbReference>
<name>A0A3D9L418_MARFU</name>
<feature type="domain" description="Porphyranase beta-sandwich" evidence="2">
    <location>
        <begin position="423"/>
        <end position="527"/>
    </location>
</feature>
<dbReference type="OrthoDB" id="1522095at2"/>
<evidence type="ECO:0000259" key="3">
    <source>
        <dbReference type="Pfam" id="PF18962"/>
    </source>
</evidence>
<dbReference type="SUPFAM" id="SSF51445">
    <property type="entry name" value="(Trans)glycosidases"/>
    <property type="match status" value="1"/>
</dbReference>
<sequence length="726" mass="82467">MQKRYTLMLLGSVCLGLQTQAQDTVDVNVHVKHAVNGYADFDRSRHIIFHEDIDGNEWESDQQKIDLYEGYDVYAGRNNGGIVWEWNNTKEDPNKAGWPSVDYMSERAVNTKNGYANKTKIHSLEHRYSNMMIGGQEHMYPHGQATRNDLVYAGHEATAEFYTHYLDKFFGTGGSTGKVKPRFLEVLNEPFVKANKLNTTRTEIARFHNVVAQRVKELNPEVMVGGYSAAHPMFEASDFNHWRNNWKMFIDVAGENMDFFSFHLYDNAPEGVDQMEAMTYRSGSNMQAIMDMINHYSYLRLGETKPWSVSEYGFLCSGCEDNSPYLEREDWYNLRSFNSMFMQILERQDQIVHSIPFFLLKANWAKPAGAEYNGYQARLMRELGELPGEPAHGGYIYTHLLKFFQFWVELNGTRIDTYATDPDVQVDGYVDGKNLFVLINTLEHADTDVVLNLQGISDKTLQKLTVKHLYADANEVPVLDTTYYTEAIDQLTIKNQATALLKYEFAEEVTLTEENNETTYFADQYFQPISANAKQTYVFSNVQLTEHGEAILRLGLGRDHGQSLKPTLLINGAKVEVPDDWRGFDQKTRDRFFGVIEVPVPHDVLKAENTVELTFPDNGGHLTSLALQVFNFSTEIARSKKVATAEVLNAPAGMGKLQVAPNPVHDSFVINRSEGTFRILDMSGKTYGQGQFATNGKLDVAHLPQGVYCLQVHSATAVENIRFIKQ</sequence>
<dbReference type="RefSeq" id="WP_115867716.1">
    <property type="nucleotide sequence ID" value="NZ_QREG01000006.1"/>
</dbReference>